<gene>
    <name evidence="1" type="ORF">UFOVP457_34</name>
</gene>
<organism evidence="1">
    <name type="scientific">uncultured Caudovirales phage</name>
    <dbReference type="NCBI Taxonomy" id="2100421"/>
    <lineage>
        <taxon>Viruses</taxon>
        <taxon>Duplodnaviria</taxon>
        <taxon>Heunggongvirae</taxon>
        <taxon>Uroviricota</taxon>
        <taxon>Caudoviricetes</taxon>
        <taxon>Peduoviridae</taxon>
        <taxon>Maltschvirus</taxon>
        <taxon>Maltschvirus maltsch</taxon>
    </lineage>
</organism>
<protein>
    <recommendedName>
        <fullName evidence="2">Tail tubular protein B</fullName>
    </recommendedName>
</protein>
<dbReference type="EMBL" id="LR796435">
    <property type="protein sequence ID" value="CAB4144260.1"/>
    <property type="molecule type" value="Genomic_DNA"/>
</dbReference>
<sequence>MPKFTINQTNFSAGQISKHLAGRYDSKEYLEGVLQLTNLIVRPEGGVLRRPGTKLVQNYDDYARSFGFQVTAGTAAKLIFEPDGNVQIIDPTGSYTVATGITGAATHEFDYAKVRSSLIIVHRSFAPKELKRTFNISTSLWEWSIADWVFKDGPWEELNLNPQYKLRPAPDNASNWDPVPHTGGGFIGIGNLRIVNKNDNDTNWIGTSGALFDAFSVGRKIRFRQVDSPSNPTEEKWAVMTINSKNTTDVNVTVDPEYPFLNAGVNHQSKNWRLSAWYPNNYPDKVTLHQDRLWFFRDGWSWATMGSNLDTFSPSIPSLNDDTYQVTNDSGIAIEGINPTTTTTQWAVSYQALHVGLDGGGQIIQGQSTYSAINPSTVSIARQHGLPCSNIKPVLANYLYFVDNSKQKLYRLEYQYLYNAFLPQEVTENDRDILFPGVRDMVFVAFPWKMIWATLEDGTIAVCTMDDEEKTFAWSKIVLANNYKARYIFAVNEDYDFPAKQTIYFLTEDSLLLSFGDITVRKGVNTSRLTNIDTAPYYATTSYKPREYLVDLALDANAGSPYDLSSLASTYCLVDKTTYANYLTKSETITPANDYQVGASFYASMRLKPLDYVQSQTSNKKDLKAITRLFFNLVDSLDFQVSEEGTITEGAVIWSDVKMGIPSDNITIPPALFTGEKEHKYTSKESFAPVLNIRQTKNTPLQINSISYEVNINEIK</sequence>
<name>A0A6J5MGM3_9CAUD</name>
<proteinExistence type="predicted"/>
<reference evidence="1" key="1">
    <citation type="submission" date="2020-04" db="EMBL/GenBank/DDBJ databases">
        <authorList>
            <person name="Chiriac C."/>
            <person name="Salcher M."/>
            <person name="Ghai R."/>
            <person name="Kavagutti S V."/>
        </authorList>
    </citation>
    <scope>NUCLEOTIDE SEQUENCE</scope>
</reference>
<evidence type="ECO:0000313" key="1">
    <source>
        <dbReference type="EMBL" id="CAB4144260.1"/>
    </source>
</evidence>
<evidence type="ECO:0008006" key="2">
    <source>
        <dbReference type="Google" id="ProtNLM"/>
    </source>
</evidence>
<accession>A0A6J5MGM3</accession>